<dbReference type="AlphaFoldDB" id="A0A6H0XIX0"/>
<reference evidence="2 3" key="1">
    <citation type="journal article" date="2016" name="Sci. Rep.">
        <title>Peltaster fructicola genome reveals evolution from an invasive phytopathogen to an ectophytic parasite.</title>
        <authorList>
            <person name="Xu C."/>
            <person name="Chen H."/>
            <person name="Gleason M.L."/>
            <person name="Xu J.R."/>
            <person name="Liu H."/>
            <person name="Zhang R."/>
            <person name="Sun G."/>
        </authorList>
    </citation>
    <scope>NUCLEOTIDE SEQUENCE [LARGE SCALE GENOMIC DNA]</scope>
    <source>
        <strain evidence="2 3">LNHT1506</strain>
    </source>
</reference>
<keyword evidence="3" id="KW-1185">Reference proteome</keyword>
<sequence>MAPRIPALAQSEPKSRFVQRLGLDDPDKEHIYALLIAEAGQAWTRLMMDRSALLPNLRDDPRVQPPYSVSQVTETAMHRELLAMAANASPQTRPYYELAHDSDPIPQENWVCRWALWHVFRNRDQRKKSRRRSPATDSSATSPWTQDTPPSLASPESSSGAGK</sequence>
<proteinExistence type="predicted"/>
<dbReference type="Proteomes" id="UP000503462">
    <property type="component" value="Chromosome 1"/>
</dbReference>
<feature type="region of interest" description="Disordered" evidence="1">
    <location>
        <begin position="124"/>
        <end position="163"/>
    </location>
</feature>
<accession>A0A6H0XIX0</accession>
<gene>
    <name evidence="2" type="ORF">AMS68_000190</name>
</gene>
<feature type="compositionally biased region" description="Polar residues" evidence="1">
    <location>
        <begin position="135"/>
        <end position="163"/>
    </location>
</feature>
<protein>
    <submittedName>
        <fullName evidence="2">Uncharacterized protein</fullName>
    </submittedName>
</protein>
<organism evidence="2 3">
    <name type="scientific">Peltaster fructicola</name>
    <dbReference type="NCBI Taxonomy" id="286661"/>
    <lineage>
        <taxon>Eukaryota</taxon>
        <taxon>Fungi</taxon>
        <taxon>Dikarya</taxon>
        <taxon>Ascomycota</taxon>
        <taxon>Pezizomycotina</taxon>
        <taxon>Dothideomycetes</taxon>
        <taxon>Dothideomycetes incertae sedis</taxon>
        <taxon>Peltaster</taxon>
    </lineage>
</organism>
<dbReference type="EMBL" id="CP051139">
    <property type="protein sequence ID" value="QIW94672.1"/>
    <property type="molecule type" value="Genomic_DNA"/>
</dbReference>
<feature type="compositionally biased region" description="Basic residues" evidence="1">
    <location>
        <begin position="124"/>
        <end position="133"/>
    </location>
</feature>
<evidence type="ECO:0000313" key="3">
    <source>
        <dbReference type="Proteomes" id="UP000503462"/>
    </source>
</evidence>
<evidence type="ECO:0000313" key="2">
    <source>
        <dbReference type="EMBL" id="QIW94672.1"/>
    </source>
</evidence>
<name>A0A6H0XIX0_9PEZI</name>
<dbReference type="OrthoDB" id="4502478at2759"/>
<evidence type="ECO:0000256" key="1">
    <source>
        <dbReference type="SAM" id="MobiDB-lite"/>
    </source>
</evidence>